<reference evidence="2" key="3">
    <citation type="submission" date="2015-06" db="UniProtKB">
        <authorList>
            <consortium name="EnsemblMetazoa"/>
        </authorList>
    </citation>
    <scope>IDENTIFICATION</scope>
</reference>
<protein>
    <recommendedName>
        <fullName evidence="4">Reverse transcriptase domain-containing protein</fullName>
    </recommendedName>
</protein>
<sequence length="178" mass="20821">MPVGKGKAKKRKTMCEVSGFLLCDACSKANEEKLKSKKDLSIALIDYRKTFDSIPHSWIKEVMAIYKIPSEPRLEYVIYDQCHLLYMDDLKLFIRNDDQLKKALIILNNFSRDIQMKFGLDKCATLIRKVAVVRSSGINVDQDIHFRGVDAEETYRYLRMEEAEVVQQQMMKEQFKKK</sequence>
<accession>T1FII8</accession>
<evidence type="ECO:0000313" key="2">
    <source>
        <dbReference type="EnsemblMetazoa" id="HelroP182637"/>
    </source>
</evidence>
<dbReference type="EMBL" id="KB097747">
    <property type="protein sequence ID" value="ESN90805.1"/>
    <property type="molecule type" value="Genomic_DNA"/>
</dbReference>
<dbReference type="OrthoDB" id="2194416at2759"/>
<evidence type="ECO:0000313" key="1">
    <source>
        <dbReference type="EMBL" id="ESN90805.1"/>
    </source>
</evidence>
<reference evidence="1 3" key="2">
    <citation type="journal article" date="2013" name="Nature">
        <title>Insights into bilaterian evolution from three spiralian genomes.</title>
        <authorList>
            <person name="Simakov O."/>
            <person name="Marletaz F."/>
            <person name="Cho S.J."/>
            <person name="Edsinger-Gonzales E."/>
            <person name="Havlak P."/>
            <person name="Hellsten U."/>
            <person name="Kuo D.H."/>
            <person name="Larsson T."/>
            <person name="Lv J."/>
            <person name="Arendt D."/>
            <person name="Savage R."/>
            <person name="Osoegawa K."/>
            <person name="de Jong P."/>
            <person name="Grimwood J."/>
            <person name="Chapman J.A."/>
            <person name="Shapiro H."/>
            <person name="Aerts A."/>
            <person name="Otillar R.P."/>
            <person name="Terry A.Y."/>
            <person name="Boore J.L."/>
            <person name="Grigoriev I.V."/>
            <person name="Lindberg D.R."/>
            <person name="Seaver E.C."/>
            <person name="Weisblat D.A."/>
            <person name="Putnam N.H."/>
            <person name="Rokhsar D.S."/>
        </authorList>
    </citation>
    <scope>NUCLEOTIDE SEQUENCE</scope>
</reference>
<dbReference type="PANTHER" id="PTHR35450">
    <property type="entry name" value="REVERSE TRANSCRIPTASE DOMAIN-CONTAINING PROTEIN"/>
    <property type="match status" value="1"/>
</dbReference>
<dbReference type="CTD" id="20208637"/>
<dbReference type="AlphaFoldDB" id="T1FII8"/>
<organism evidence="2 3">
    <name type="scientific">Helobdella robusta</name>
    <name type="common">Californian leech</name>
    <dbReference type="NCBI Taxonomy" id="6412"/>
    <lineage>
        <taxon>Eukaryota</taxon>
        <taxon>Metazoa</taxon>
        <taxon>Spiralia</taxon>
        <taxon>Lophotrochozoa</taxon>
        <taxon>Annelida</taxon>
        <taxon>Clitellata</taxon>
        <taxon>Hirudinea</taxon>
        <taxon>Rhynchobdellida</taxon>
        <taxon>Glossiphoniidae</taxon>
        <taxon>Helobdella</taxon>
    </lineage>
</organism>
<dbReference type="HOGENOM" id="CLU_1512258_0_0_1"/>
<name>T1FII8_HELRO</name>
<dbReference type="EMBL" id="AMQM01008294">
    <property type="status" value="NOT_ANNOTATED_CDS"/>
    <property type="molecule type" value="Genomic_DNA"/>
</dbReference>
<dbReference type="KEGG" id="hro:HELRODRAFT_182637"/>
<dbReference type="RefSeq" id="XP_009031130.1">
    <property type="nucleotide sequence ID" value="XM_009032882.1"/>
</dbReference>
<keyword evidence="3" id="KW-1185">Reference proteome</keyword>
<reference evidence="3" key="1">
    <citation type="submission" date="2012-12" db="EMBL/GenBank/DDBJ databases">
        <authorList>
            <person name="Hellsten U."/>
            <person name="Grimwood J."/>
            <person name="Chapman J.A."/>
            <person name="Shapiro H."/>
            <person name="Aerts A."/>
            <person name="Otillar R.P."/>
            <person name="Terry A.Y."/>
            <person name="Boore J.L."/>
            <person name="Simakov O."/>
            <person name="Marletaz F."/>
            <person name="Cho S.-J."/>
            <person name="Edsinger-Gonzales E."/>
            <person name="Havlak P."/>
            <person name="Kuo D.-H."/>
            <person name="Larsson T."/>
            <person name="Lv J."/>
            <person name="Arendt D."/>
            <person name="Savage R."/>
            <person name="Osoegawa K."/>
            <person name="de Jong P."/>
            <person name="Lindberg D.R."/>
            <person name="Seaver E.C."/>
            <person name="Weisblat D.A."/>
            <person name="Putnam N.H."/>
            <person name="Grigoriev I.V."/>
            <person name="Rokhsar D.S."/>
        </authorList>
    </citation>
    <scope>NUCLEOTIDE SEQUENCE</scope>
</reference>
<dbReference type="InParanoid" id="T1FII8"/>
<dbReference type="EnsemblMetazoa" id="HelroT182637">
    <property type="protein sequence ID" value="HelroP182637"/>
    <property type="gene ID" value="HelroG182637"/>
</dbReference>
<dbReference type="PANTHER" id="PTHR35450:SF2">
    <property type="entry name" value="REVERSE TRANSCRIPTASE DOMAIN-CONTAINING PROTEIN"/>
    <property type="match status" value="1"/>
</dbReference>
<dbReference type="GeneID" id="20208637"/>
<dbReference type="Proteomes" id="UP000015101">
    <property type="component" value="Unassembled WGS sequence"/>
</dbReference>
<evidence type="ECO:0000313" key="3">
    <source>
        <dbReference type="Proteomes" id="UP000015101"/>
    </source>
</evidence>
<gene>
    <name evidence="2" type="primary">20208637</name>
    <name evidence="1" type="ORF">HELRODRAFT_182637</name>
</gene>
<proteinExistence type="predicted"/>
<evidence type="ECO:0008006" key="4">
    <source>
        <dbReference type="Google" id="ProtNLM"/>
    </source>
</evidence>